<accession>A0A964TC18</accession>
<comment type="caution">
    <text evidence="1">The sequence shown here is derived from an EMBL/GenBank/DDBJ whole genome shotgun (WGS) entry which is preliminary data.</text>
</comment>
<keyword evidence="2" id="KW-1185">Reference proteome</keyword>
<sequence>MRALPTFALTLVFVFFSLTISSKANNPALVGPVISICDFEENDLIDVFQIYSVSQRGSNLLLNFKGTYKVRVHTGNTYTPYQELTTFNGYNLSVLKGQWCEIKLNGVWSFMTDADNR</sequence>
<protein>
    <submittedName>
        <fullName evidence="1">Uncharacterized protein</fullName>
    </submittedName>
</protein>
<organism evidence="1 2">
    <name type="scientific">Flagellimonas ochracea</name>
    <dbReference type="NCBI Taxonomy" id="2696472"/>
    <lineage>
        <taxon>Bacteria</taxon>
        <taxon>Pseudomonadati</taxon>
        <taxon>Bacteroidota</taxon>
        <taxon>Flavobacteriia</taxon>
        <taxon>Flavobacteriales</taxon>
        <taxon>Flavobacteriaceae</taxon>
        <taxon>Flagellimonas</taxon>
    </lineage>
</organism>
<proteinExistence type="predicted"/>
<name>A0A964TC18_9FLAO</name>
<gene>
    <name evidence="1" type="ORF">GTQ34_09285</name>
</gene>
<evidence type="ECO:0000313" key="2">
    <source>
        <dbReference type="Proteomes" id="UP000667650"/>
    </source>
</evidence>
<dbReference type="Proteomes" id="UP000667650">
    <property type="component" value="Unassembled WGS sequence"/>
</dbReference>
<dbReference type="AlphaFoldDB" id="A0A964TC18"/>
<dbReference type="EMBL" id="JAAABI010000002">
    <property type="protein sequence ID" value="NAY92112.1"/>
    <property type="molecule type" value="Genomic_DNA"/>
</dbReference>
<evidence type="ECO:0000313" key="1">
    <source>
        <dbReference type="EMBL" id="NAY92112.1"/>
    </source>
</evidence>
<dbReference type="RefSeq" id="WP_166523501.1">
    <property type="nucleotide sequence ID" value="NZ_JAAABI010000002.1"/>
</dbReference>
<reference evidence="1" key="1">
    <citation type="submission" date="2020-01" db="EMBL/GenBank/DDBJ databases">
        <title>Muricauda ochracea sp. nov., isolated from a tidal flat of Garorim bay in Korea.</title>
        <authorList>
            <person name="Kim D."/>
            <person name="Yoo Y."/>
            <person name="Kim J.-J."/>
        </authorList>
    </citation>
    <scope>NUCLEOTIDE SEQUENCE</scope>
    <source>
        <strain evidence="1">JGD-17</strain>
    </source>
</reference>